<evidence type="ECO:0000313" key="2">
    <source>
        <dbReference type="Proteomes" id="UP001057452"/>
    </source>
</evidence>
<organism evidence="1 2">
    <name type="scientific">Chaenocephalus aceratus</name>
    <name type="common">Blackfin icefish</name>
    <name type="synonym">Chaenichthys aceratus</name>
    <dbReference type="NCBI Taxonomy" id="36190"/>
    <lineage>
        <taxon>Eukaryota</taxon>
        <taxon>Metazoa</taxon>
        <taxon>Chordata</taxon>
        <taxon>Craniata</taxon>
        <taxon>Vertebrata</taxon>
        <taxon>Euteleostomi</taxon>
        <taxon>Actinopterygii</taxon>
        <taxon>Neopterygii</taxon>
        <taxon>Teleostei</taxon>
        <taxon>Neoteleostei</taxon>
        <taxon>Acanthomorphata</taxon>
        <taxon>Eupercaria</taxon>
        <taxon>Perciformes</taxon>
        <taxon>Notothenioidei</taxon>
        <taxon>Channichthyidae</taxon>
        <taxon>Chaenocephalus</taxon>
    </lineage>
</organism>
<dbReference type="Proteomes" id="UP001057452">
    <property type="component" value="Chromosome 3"/>
</dbReference>
<reference evidence="1" key="1">
    <citation type="submission" date="2022-05" db="EMBL/GenBank/DDBJ databases">
        <title>Chromosome-level genome of Chaenocephalus aceratus.</title>
        <authorList>
            <person name="Park H."/>
        </authorList>
    </citation>
    <scope>NUCLEOTIDE SEQUENCE</scope>
    <source>
        <strain evidence="1">KU_202001</strain>
    </source>
</reference>
<gene>
    <name evidence="1" type="ORF">KUCAC02_002450</name>
</gene>
<name>A0ACB9XUC7_CHAAC</name>
<dbReference type="EMBL" id="CM043787">
    <property type="protein sequence ID" value="KAI4830844.1"/>
    <property type="molecule type" value="Genomic_DNA"/>
</dbReference>
<proteinExistence type="predicted"/>
<keyword evidence="2" id="KW-1185">Reference proteome</keyword>
<comment type="caution">
    <text evidence="1">The sequence shown here is derived from an EMBL/GenBank/DDBJ whole genome shotgun (WGS) entry which is preliminary data.</text>
</comment>
<evidence type="ECO:0000313" key="1">
    <source>
        <dbReference type="EMBL" id="KAI4830844.1"/>
    </source>
</evidence>
<sequence>MSDSEKSISELLREAANRLDGTVTRQPPANVRAAGLGTPSPRTPVQLDGTVTRQPPANVRAAGLGTPSPRTPVQDWMSEPDVDKAAKLYKSKLLSENKNKKALLLRMDLRDSAEDQERSLISFYKAQKTEWASPLNCKLEGDAAVGEGGQQFGFHINFGNTNITRMFEGEPDHLTPSTAQFLLESDMFLVAGRMMGHSFLHSGPCISGLSPAITHVLFGGSPETTTIQIEDCPDIDIRTTIQLLEGNAELTKQEEKAVFDLALSWDLPGVTKTNRKWLHERLLFHAVISRTSRQERADKMPTFLPRTSEAALNFHTVIQRIVWPILEEKEDEDECCLEDKCRVAGYLRIFIEKASCAQLKALLQFWTGWELLPSELTLKVVSSDFPKSATCFETLRLLAHYNDYEAFVTDIQACLNSVDTGFGLV</sequence>
<protein>
    <submittedName>
        <fullName evidence="1">Uncharacterized protein</fullName>
    </submittedName>
</protein>
<accession>A0ACB9XUC7</accession>